<keyword evidence="3" id="KW-1185">Reference proteome</keyword>
<evidence type="ECO:0000313" key="2">
    <source>
        <dbReference type="EMBL" id="MYL85223.1"/>
    </source>
</evidence>
<protein>
    <submittedName>
        <fullName evidence="2">Uncharacterized protein</fullName>
    </submittedName>
</protein>
<dbReference type="AlphaFoldDB" id="A0A7C9IWX5"/>
<name>A0A7C9IWX5_9BACT</name>
<organism evidence="2 3">
    <name type="scientific">Solidesulfovibrio aerotolerans</name>
    <dbReference type="NCBI Taxonomy" id="295255"/>
    <lineage>
        <taxon>Bacteria</taxon>
        <taxon>Pseudomonadati</taxon>
        <taxon>Thermodesulfobacteriota</taxon>
        <taxon>Desulfovibrionia</taxon>
        <taxon>Desulfovibrionales</taxon>
        <taxon>Desulfovibrionaceae</taxon>
        <taxon>Solidesulfovibrio</taxon>
    </lineage>
</organism>
<dbReference type="EMBL" id="WVUD01000066">
    <property type="protein sequence ID" value="MYL85223.1"/>
    <property type="molecule type" value="Genomic_DNA"/>
</dbReference>
<dbReference type="RefSeq" id="WP_160963993.1">
    <property type="nucleotide sequence ID" value="NZ_WVUD01000066.1"/>
</dbReference>
<proteinExistence type="predicted"/>
<feature type="transmembrane region" description="Helical" evidence="1">
    <location>
        <begin position="143"/>
        <end position="165"/>
    </location>
</feature>
<evidence type="ECO:0000313" key="3">
    <source>
        <dbReference type="Proteomes" id="UP000482487"/>
    </source>
</evidence>
<evidence type="ECO:0000256" key="1">
    <source>
        <dbReference type="SAM" id="Phobius"/>
    </source>
</evidence>
<comment type="caution">
    <text evidence="2">The sequence shown here is derived from an EMBL/GenBank/DDBJ whole genome shotgun (WGS) entry which is preliminary data.</text>
</comment>
<reference evidence="2 3" key="1">
    <citation type="submission" date="2020-01" db="EMBL/GenBank/DDBJ databases">
        <title>Genome sequence of Desulfovibrio aerotolerans DSM 16695(T).</title>
        <authorList>
            <person name="Karnachuk O."/>
            <person name="Avakyan M."/>
            <person name="Mardanov A."/>
            <person name="Kadnikov V."/>
            <person name="Ravin N."/>
        </authorList>
    </citation>
    <scope>NUCLEOTIDE SEQUENCE [LARGE SCALE GENOMIC DNA]</scope>
    <source>
        <strain evidence="2 3">DSM 16695</strain>
    </source>
</reference>
<gene>
    <name evidence="2" type="ORF">GTA51_19175</name>
</gene>
<feature type="transmembrane region" description="Helical" evidence="1">
    <location>
        <begin position="177"/>
        <end position="195"/>
    </location>
</feature>
<keyword evidence="1" id="KW-0472">Membrane</keyword>
<keyword evidence="1" id="KW-1133">Transmembrane helix</keyword>
<sequence>MKFENFQIGEKTFCAVAATGTVLDIKTISETHVHGSGGGGTISTDHNGNIYGYSSRVSIGSFTTIKTTAWIKTEEGREIEIKLPIEMPARVGHKVALVGIDCPDTNEIMSYSFVNITTEKIENVTSIDELTAFFDLKLPHESLFGSLFLCGIVGVFIAGISAIVIGGLLRSWFNVDYVSHVFWVTIGLSILVAFIRNLKVDTRTTAKQAKINSEFISHIRSAIQTIMSK</sequence>
<dbReference type="Proteomes" id="UP000482487">
    <property type="component" value="Unassembled WGS sequence"/>
</dbReference>
<accession>A0A7C9IWX5</accession>
<keyword evidence="1" id="KW-0812">Transmembrane</keyword>